<evidence type="ECO:0000313" key="1">
    <source>
        <dbReference type="EMBL" id="AFK33971.1"/>
    </source>
</evidence>
<organism evidence="1">
    <name type="scientific">Medicago truncatula</name>
    <name type="common">Barrel medic</name>
    <name type="synonym">Medicago tribuloides</name>
    <dbReference type="NCBI Taxonomy" id="3880"/>
    <lineage>
        <taxon>Eukaryota</taxon>
        <taxon>Viridiplantae</taxon>
        <taxon>Streptophyta</taxon>
        <taxon>Embryophyta</taxon>
        <taxon>Tracheophyta</taxon>
        <taxon>Spermatophyta</taxon>
        <taxon>Magnoliopsida</taxon>
        <taxon>eudicotyledons</taxon>
        <taxon>Gunneridae</taxon>
        <taxon>Pentapetalae</taxon>
        <taxon>rosids</taxon>
        <taxon>fabids</taxon>
        <taxon>Fabales</taxon>
        <taxon>Fabaceae</taxon>
        <taxon>Papilionoideae</taxon>
        <taxon>50 kb inversion clade</taxon>
        <taxon>NPAAA clade</taxon>
        <taxon>Hologalegina</taxon>
        <taxon>IRL clade</taxon>
        <taxon>Trifolieae</taxon>
        <taxon>Medicago</taxon>
    </lineage>
</organism>
<protein>
    <submittedName>
        <fullName evidence="1">Uncharacterized protein</fullName>
    </submittedName>
</protein>
<sequence>MKGLAESLEAFAENNCLLFSCTFKFSVRMVRTSLNSLVVLINRVFRSSTTVVE</sequence>
<dbReference type="AlphaFoldDB" id="I3S129"/>
<dbReference type="EMBL" id="BT134176">
    <property type="protein sequence ID" value="AFK33971.1"/>
    <property type="molecule type" value="mRNA"/>
</dbReference>
<proteinExistence type="evidence at transcript level"/>
<reference evidence="1" key="1">
    <citation type="submission" date="2012-05" db="EMBL/GenBank/DDBJ databases">
        <authorList>
            <person name="Krishnakumar V."/>
            <person name="Cheung F."/>
            <person name="Xiao Y."/>
            <person name="Chan A."/>
            <person name="Moskal W.A."/>
            <person name="Town C.D."/>
        </authorList>
    </citation>
    <scope>NUCLEOTIDE SEQUENCE</scope>
</reference>
<accession>I3S129</accession>
<name>I3S129_MEDTR</name>